<keyword evidence="2" id="KW-1185">Reference proteome</keyword>
<dbReference type="Gene3D" id="3.90.1750.10">
    <property type="entry name" value="Hect, E3 ligase catalytic domains"/>
    <property type="match status" value="1"/>
</dbReference>
<gene>
    <name evidence="1" type="primary">gb02750</name>
    <name evidence="1" type="ORF">PR202_gb02750</name>
</gene>
<comment type="caution">
    <text evidence="1">The sequence shown here is derived from an EMBL/GenBank/DDBJ whole genome shotgun (WGS) entry which is preliminary data.</text>
</comment>
<accession>A0AAV5DXT3</accession>
<evidence type="ECO:0000313" key="1">
    <source>
        <dbReference type="EMBL" id="GJN15808.1"/>
    </source>
</evidence>
<evidence type="ECO:0000313" key="2">
    <source>
        <dbReference type="Proteomes" id="UP001054889"/>
    </source>
</evidence>
<protein>
    <submittedName>
        <fullName evidence="1">Uncharacterized protein</fullName>
    </submittedName>
</protein>
<reference evidence="1" key="2">
    <citation type="submission" date="2021-12" db="EMBL/GenBank/DDBJ databases">
        <title>Resequencing data analysis of finger millet.</title>
        <authorList>
            <person name="Hatakeyama M."/>
            <person name="Aluri S."/>
            <person name="Balachadran M.T."/>
            <person name="Sivarajan S.R."/>
            <person name="Poveda L."/>
            <person name="Shimizu-Inatsugi R."/>
            <person name="Schlapbach R."/>
            <person name="Sreeman S.M."/>
            <person name="Shimizu K.K."/>
        </authorList>
    </citation>
    <scope>NUCLEOTIDE SEQUENCE</scope>
</reference>
<proteinExistence type="predicted"/>
<organism evidence="1 2">
    <name type="scientific">Eleusine coracana subsp. coracana</name>
    <dbReference type="NCBI Taxonomy" id="191504"/>
    <lineage>
        <taxon>Eukaryota</taxon>
        <taxon>Viridiplantae</taxon>
        <taxon>Streptophyta</taxon>
        <taxon>Embryophyta</taxon>
        <taxon>Tracheophyta</taxon>
        <taxon>Spermatophyta</taxon>
        <taxon>Magnoliopsida</taxon>
        <taxon>Liliopsida</taxon>
        <taxon>Poales</taxon>
        <taxon>Poaceae</taxon>
        <taxon>PACMAD clade</taxon>
        <taxon>Chloridoideae</taxon>
        <taxon>Cynodonteae</taxon>
        <taxon>Eleusininae</taxon>
        <taxon>Eleusine</taxon>
    </lineage>
</organism>
<reference evidence="1" key="1">
    <citation type="journal article" date="2018" name="DNA Res.">
        <title>Multiple hybrid de novo genome assembly of finger millet, an orphan allotetraploid crop.</title>
        <authorList>
            <person name="Hatakeyama M."/>
            <person name="Aluri S."/>
            <person name="Balachadran M.T."/>
            <person name="Sivarajan S.R."/>
            <person name="Patrignani A."/>
            <person name="Gruter S."/>
            <person name="Poveda L."/>
            <person name="Shimizu-Inatsugi R."/>
            <person name="Baeten J."/>
            <person name="Francoijs K.J."/>
            <person name="Nataraja K.N."/>
            <person name="Reddy Y.A.N."/>
            <person name="Phadnis S."/>
            <person name="Ravikumar R.L."/>
            <person name="Schlapbach R."/>
            <person name="Sreeman S.M."/>
            <person name="Shimizu K.K."/>
        </authorList>
    </citation>
    <scope>NUCLEOTIDE SEQUENCE</scope>
</reference>
<dbReference type="AlphaFoldDB" id="A0AAV5DXT3"/>
<dbReference type="EMBL" id="BQKI01000072">
    <property type="protein sequence ID" value="GJN15808.1"/>
    <property type="molecule type" value="Genomic_DNA"/>
</dbReference>
<sequence length="203" mass="22200">MAEFETFSSALRQQVTSLVGAGAPRGRPWWTVLYETLVSLLRSANEYMATTETLLRGQTSTDWTASSLPCVRAVLAELDAWSDVDAAWPEIRVALRATLAAHAGVTRAIVLSSSGADWCQEIGWIVARHRDLLDFDTRRRLAMALLPKVAATAGRGSQHELLVDRSQLLADSFRSIAHATPQKLRAGLVVEFRDEMATGSGVH</sequence>
<name>A0AAV5DXT3_ELECO</name>
<dbReference type="Proteomes" id="UP001054889">
    <property type="component" value="Unassembled WGS sequence"/>
</dbReference>